<keyword evidence="1" id="KW-0472">Membrane</keyword>
<proteinExistence type="predicted"/>
<gene>
    <name evidence="2" type="ORF">R9Z33_20430</name>
</gene>
<keyword evidence="1" id="KW-0812">Transmembrane</keyword>
<sequence length="127" mass="13898">MDRLDAFADISIRRACAFVGLGAVTVMLSLSFDPVLAFRTGAEITAVLAVGLALAAWRAPRRNIRHTEVYAMLRGAGVPANWLSAEVNRAQIVAVLRARLAWHAERVAVTAVMLWAIALFFWLLRPG</sequence>
<reference evidence="2 3" key="1">
    <citation type="submission" date="2023-11" db="EMBL/GenBank/DDBJ databases">
        <title>Arctic aerobic anoxygenic photoheterotroph Sediminicoccus rosea KRV36 adapts its photosynthesis to long days of polar summer.</title>
        <authorList>
            <person name="Tomasch J."/>
            <person name="Kopejtka K."/>
            <person name="Bily T."/>
            <person name="Gardiner A.T."/>
            <person name="Gardian Z."/>
            <person name="Shivaramu S."/>
            <person name="Koblizek M."/>
            <person name="Engelhardt F."/>
            <person name="Kaftan D."/>
        </authorList>
    </citation>
    <scope>NUCLEOTIDE SEQUENCE [LARGE SCALE GENOMIC DNA]</scope>
    <source>
        <strain evidence="2 3">R-30</strain>
    </source>
</reference>
<organism evidence="2 3">
    <name type="scientific">Sediminicoccus rosea</name>
    <dbReference type="NCBI Taxonomy" id="1225128"/>
    <lineage>
        <taxon>Bacteria</taxon>
        <taxon>Pseudomonadati</taxon>
        <taxon>Pseudomonadota</taxon>
        <taxon>Alphaproteobacteria</taxon>
        <taxon>Acetobacterales</taxon>
        <taxon>Roseomonadaceae</taxon>
        <taxon>Sediminicoccus</taxon>
    </lineage>
</organism>
<evidence type="ECO:0000313" key="2">
    <source>
        <dbReference type="EMBL" id="WPB84449.1"/>
    </source>
</evidence>
<dbReference type="RefSeq" id="WP_318648410.1">
    <property type="nucleotide sequence ID" value="NZ_CP137852.1"/>
</dbReference>
<accession>A0ABZ0PFE2</accession>
<keyword evidence="3" id="KW-1185">Reference proteome</keyword>
<evidence type="ECO:0000313" key="3">
    <source>
        <dbReference type="Proteomes" id="UP001305521"/>
    </source>
</evidence>
<feature type="transmembrane region" description="Helical" evidence="1">
    <location>
        <begin position="36"/>
        <end position="57"/>
    </location>
</feature>
<evidence type="ECO:0000256" key="1">
    <source>
        <dbReference type="SAM" id="Phobius"/>
    </source>
</evidence>
<dbReference type="Proteomes" id="UP001305521">
    <property type="component" value="Chromosome"/>
</dbReference>
<protein>
    <submittedName>
        <fullName evidence="2">Uncharacterized protein</fullName>
    </submittedName>
</protein>
<feature type="transmembrane region" description="Helical" evidence="1">
    <location>
        <begin position="107"/>
        <end position="124"/>
    </location>
</feature>
<feature type="transmembrane region" description="Helical" evidence="1">
    <location>
        <begin position="12"/>
        <end position="30"/>
    </location>
</feature>
<name>A0ABZ0PFE2_9PROT</name>
<dbReference type="EMBL" id="CP137852">
    <property type="protein sequence ID" value="WPB84449.1"/>
    <property type="molecule type" value="Genomic_DNA"/>
</dbReference>
<keyword evidence="1" id="KW-1133">Transmembrane helix</keyword>